<dbReference type="SUPFAM" id="SSF110849">
    <property type="entry name" value="ParB/Sulfiredoxin"/>
    <property type="match status" value="1"/>
</dbReference>
<protein>
    <submittedName>
        <fullName evidence="2">DUF6551 family protein</fullName>
    </submittedName>
</protein>
<evidence type="ECO:0000313" key="3">
    <source>
        <dbReference type="Proteomes" id="UP001596060"/>
    </source>
</evidence>
<comment type="caution">
    <text evidence="2">The sequence shown here is derived from an EMBL/GenBank/DDBJ whole genome shotgun (WGS) entry which is preliminary data.</text>
</comment>
<gene>
    <name evidence="2" type="ORF">ACFPN9_07625</name>
</gene>
<dbReference type="InterPro" id="IPR036086">
    <property type="entry name" value="ParB/Sulfiredoxin_sf"/>
</dbReference>
<dbReference type="Gene3D" id="3.90.1530.10">
    <property type="entry name" value="Conserved hypothetical protein from pyrococcus furiosus pfu- 392566-001, ParB domain"/>
    <property type="match status" value="1"/>
</dbReference>
<dbReference type="InterPro" id="IPR003115">
    <property type="entry name" value="ParB_N"/>
</dbReference>
<reference evidence="3" key="1">
    <citation type="journal article" date="2019" name="Int. J. Syst. Evol. Microbiol.">
        <title>The Global Catalogue of Microorganisms (GCM) 10K type strain sequencing project: providing services to taxonomists for standard genome sequencing and annotation.</title>
        <authorList>
            <consortium name="The Broad Institute Genomics Platform"/>
            <consortium name="The Broad Institute Genome Sequencing Center for Infectious Disease"/>
            <person name="Wu L."/>
            <person name="Ma J."/>
        </authorList>
    </citation>
    <scope>NUCLEOTIDE SEQUENCE [LARGE SCALE GENOMIC DNA]</scope>
    <source>
        <strain evidence="3">CCUG 43117</strain>
    </source>
</reference>
<dbReference type="EMBL" id="JBHSLU010000012">
    <property type="protein sequence ID" value="MFC5505123.1"/>
    <property type="molecule type" value="Genomic_DNA"/>
</dbReference>
<evidence type="ECO:0000313" key="2">
    <source>
        <dbReference type="EMBL" id="MFC5505123.1"/>
    </source>
</evidence>
<name>A0ABW0NZ73_9HYPH</name>
<organism evidence="2 3">
    <name type="scientific">Bosea massiliensis</name>
    <dbReference type="NCBI Taxonomy" id="151419"/>
    <lineage>
        <taxon>Bacteria</taxon>
        <taxon>Pseudomonadati</taxon>
        <taxon>Pseudomonadota</taxon>
        <taxon>Alphaproteobacteria</taxon>
        <taxon>Hyphomicrobiales</taxon>
        <taxon>Boseaceae</taxon>
        <taxon>Bosea</taxon>
    </lineage>
</organism>
<sequence>METLRSIDVSDYAGISYSESVGPAPQLQWIEIGQLAVDEAYQRGITLSGRKQVRAIAQGFRWTHFAPVIVAPVEGGRFAIIDGQHRTTAARLRGMKSVPCMVVQADGPEQARAFSAVNMQQTAVRPPAVHKARLAAGDATALRLNAICDEAGVRIVDNTPANRMKRGDTVAVMVLYNMERLYERDVLVTALRAIVDAGDGNVGLLKVEPISAYCDVFARRQEFREHPAIIDSLDDFDLTAAFNRMQQAPRVAGQHRWRVLATDLETFLDAARKGMMP</sequence>
<dbReference type="Proteomes" id="UP001596060">
    <property type="component" value="Unassembled WGS sequence"/>
</dbReference>
<keyword evidence="3" id="KW-1185">Reference proteome</keyword>
<accession>A0ABW0NZ73</accession>
<dbReference type="Pfam" id="PF02195">
    <property type="entry name" value="ParB_N"/>
    <property type="match status" value="1"/>
</dbReference>
<feature type="domain" description="ParB-like N-terminal" evidence="1">
    <location>
        <begin position="28"/>
        <end position="120"/>
    </location>
</feature>
<evidence type="ECO:0000259" key="1">
    <source>
        <dbReference type="SMART" id="SM00470"/>
    </source>
</evidence>
<dbReference type="SMART" id="SM00470">
    <property type="entry name" value="ParB"/>
    <property type="match status" value="1"/>
</dbReference>
<proteinExistence type="predicted"/>
<dbReference type="RefSeq" id="WP_377816197.1">
    <property type="nucleotide sequence ID" value="NZ_JBHSLU010000012.1"/>
</dbReference>